<comment type="similarity">
    <text evidence="4">Belongs to the ProQ family.</text>
</comment>
<dbReference type="SUPFAM" id="SSF48657">
    <property type="entry name" value="FinO-like"/>
    <property type="match status" value="1"/>
</dbReference>
<name>A0ABN1LBS3_9ALTE</name>
<comment type="caution">
    <text evidence="7">The sequence shown here is derived from an EMBL/GenBank/DDBJ whole genome shotgun (WGS) entry which is preliminary data.</text>
</comment>
<dbReference type="HAMAP" id="MF_00749">
    <property type="entry name" value="ProQ"/>
    <property type="match status" value="1"/>
</dbReference>
<dbReference type="InterPro" id="IPR023529">
    <property type="entry name" value="ProQ"/>
</dbReference>
<reference evidence="7 8" key="1">
    <citation type="journal article" date="2019" name="Int. J. Syst. Evol. Microbiol.">
        <title>The Global Catalogue of Microorganisms (GCM) 10K type strain sequencing project: providing services to taxonomists for standard genome sequencing and annotation.</title>
        <authorList>
            <consortium name="The Broad Institute Genomics Platform"/>
            <consortium name="The Broad Institute Genome Sequencing Center for Infectious Disease"/>
            <person name="Wu L."/>
            <person name="Ma J."/>
        </authorList>
    </citation>
    <scope>NUCLEOTIDE SEQUENCE [LARGE SCALE GENOMIC DNA]</scope>
    <source>
        <strain evidence="7 8">JCM 15896</strain>
    </source>
</reference>
<dbReference type="Gene3D" id="1.10.1710.10">
    <property type="entry name" value="ProQ/FinO domain"/>
    <property type="match status" value="1"/>
</dbReference>
<dbReference type="InterPro" id="IPR035236">
    <property type="entry name" value="ProQ_C"/>
</dbReference>
<dbReference type="NCBIfam" id="NF003434">
    <property type="entry name" value="PRK04950.1"/>
    <property type="match status" value="1"/>
</dbReference>
<comment type="subcellular location">
    <subcellularLocation>
        <location evidence="4">Cytoplasm</location>
    </subcellularLocation>
</comment>
<evidence type="ECO:0000256" key="3">
    <source>
        <dbReference type="ARBA" id="ARBA00023186"/>
    </source>
</evidence>
<evidence type="ECO:0000313" key="7">
    <source>
        <dbReference type="EMBL" id="GAA0851988.1"/>
    </source>
</evidence>
<evidence type="ECO:0000256" key="1">
    <source>
        <dbReference type="ARBA" id="ARBA00022490"/>
    </source>
</evidence>
<evidence type="ECO:0000256" key="4">
    <source>
        <dbReference type="HAMAP-Rule" id="MF_00749"/>
    </source>
</evidence>
<feature type="domain" description="ProQ/FinO" evidence="6">
    <location>
        <begin position="5"/>
        <end position="119"/>
    </location>
</feature>
<keyword evidence="2 4" id="KW-0694">RNA-binding</keyword>
<comment type="function">
    <text evidence="4">RNA chaperone with significant RNA binding, RNA strand exchange and RNA duplexing activities.</text>
</comment>
<dbReference type="Pfam" id="PF04352">
    <property type="entry name" value="ProQ"/>
    <property type="match status" value="1"/>
</dbReference>
<dbReference type="PANTHER" id="PTHR38106:SF1">
    <property type="entry name" value="RNA CHAPERONE PROQ"/>
    <property type="match status" value="1"/>
</dbReference>
<dbReference type="RefSeq" id="WP_343855579.1">
    <property type="nucleotide sequence ID" value="NZ_BAAAFD010000001.1"/>
</dbReference>
<dbReference type="Proteomes" id="UP001500359">
    <property type="component" value="Unassembled WGS sequence"/>
</dbReference>
<dbReference type="SMART" id="SM00945">
    <property type="entry name" value="ProQ"/>
    <property type="match status" value="1"/>
</dbReference>
<dbReference type="InterPro" id="IPR016103">
    <property type="entry name" value="ProQ/FinO"/>
</dbReference>
<dbReference type="Pfam" id="PF17516">
    <property type="entry name" value="ProQ_C"/>
    <property type="match status" value="1"/>
</dbReference>
<feature type="region of interest" description="Disordered" evidence="5">
    <location>
        <begin position="111"/>
        <end position="158"/>
    </location>
</feature>
<keyword evidence="1 4" id="KW-0963">Cytoplasm</keyword>
<dbReference type="InterPro" id="IPR036442">
    <property type="entry name" value="ProQ/FinO_sf"/>
</dbReference>
<evidence type="ECO:0000256" key="5">
    <source>
        <dbReference type="SAM" id="MobiDB-lite"/>
    </source>
</evidence>
<dbReference type="EMBL" id="BAAAFD010000001">
    <property type="protein sequence ID" value="GAA0851988.1"/>
    <property type="molecule type" value="Genomic_DNA"/>
</dbReference>
<evidence type="ECO:0000313" key="8">
    <source>
        <dbReference type="Proteomes" id="UP001500359"/>
    </source>
</evidence>
<dbReference type="PANTHER" id="PTHR38106">
    <property type="entry name" value="RNA CHAPERONE PROQ"/>
    <property type="match status" value="1"/>
</dbReference>
<accession>A0ABN1LBS3</accession>
<feature type="compositionally biased region" description="Basic and acidic residues" evidence="5">
    <location>
        <begin position="111"/>
        <end position="136"/>
    </location>
</feature>
<evidence type="ECO:0000259" key="6">
    <source>
        <dbReference type="SMART" id="SM00945"/>
    </source>
</evidence>
<proteinExistence type="inferred from homology"/>
<keyword evidence="8" id="KW-1185">Reference proteome</keyword>
<keyword evidence="3 4" id="KW-0143">Chaperone</keyword>
<protein>
    <recommendedName>
        <fullName evidence="4">RNA chaperone ProQ</fullName>
    </recommendedName>
</protein>
<organism evidence="7 8">
    <name type="scientific">Aliiglaciecola litoralis</name>
    <dbReference type="NCBI Taxonomy" id="582857"/>
    <lineage>
        <taxon>Bacteria</taxon>
        <taxon>Pseudomonadati</taxon>
        <taxon>Pseudomonadota</taxon>
        <taxon>Gammaproteobacteria</taxon>
        <taxon>Alteromonadales</taxon>
        <taxon>Alteromonadaceae</taxon>
        <taxon>Aliiglaciecola</taxon>
    </lineage>
</organism>
<sequence>MENQEKFSNSKEVIAFLAQAFPKCFSLEGEAKPLKIGVFQELSERLKDEERLSKTLLRASLRHYTNSWRYLHSVKVGAHRVDLDGNQDAAIEKEHADHAQQQLAESKAKVAEKRKANNADKKPEKKTYKVKSEKSSKAKGKGTKAANPRPTNQAAPEKLTESDMVVGTEVTVKVGKSPLPATITEVSKDGVHVQLQTGMLVKVQVDNLRLARPKR</sequence>
<gene>
    <name evidence="4 7" type="primary">proQ</name>
    <name evidence="7" type="ORF">GCM10009114_00760</name>
</gene>
<evidence type="ECO:0000256" key="2">
    <source>
        <dbReference type="ARBA" id="ARBA00022884"/>
    </source>
</evidence>